<dbReference type="AlphaFoldDB" id="A0A917AD42"/>
<dbReference type="EMBL" id="BMFJ01000002">
    <property type="protein sequence ID" value="GGE43449.1"/>
    <property type="molecule type" value="Genomic_DNA"/>
</dbReference>
<organism evidence="1 2">
    <name type="scientific">Primorskyibacter flagellatus</name>
    <dbReference type="NCBI Taxonomy" id="1387277"/>
    <lineage>
        <taxon>Bacteria</taxon>
        <taxon>Pseudomonadati</taxon>
        <taxon>Pseudomonadota</taxon>
        <taxon>Alphaproteobacteria</taxon>
        <taxon>Rhodobacterales</taxon>
        <taxon>Roseobacteraceae</taxon>
        <taxon>Primorskyibacter</taxon>
    </lineage>
</organism>
<name>A0A917AD42_9RHOB</name>
<reference evidence="2" key="1">
    <citation type="journal article" date="2019" name="Int. J. Syst. Evol. Microbiol.">
        <title>The Global Catalogue of Microorganisms (GCM) 10K type strain sequencing project: providing services to taxonomists for standard genome sequencing and annotation.</title>
        <authorList>
            <consortium name="The Broad Institute Genomics Platform"/>
            <consortium name="The Broad Institute Genome Sequencing Center for Infectious Disease"/>
            <person name="Wu L."/>
            <person name="Ma J."/>
        </authorList>
    </citation>
    <scope>NUCLEOTIDE SEQUENCE [LARGE SCALE GENOMIC DNA]</scope>
    <source>
        <strain evidence="2">CGMCC 1.12664</strain>
    </source>
</reference>
<dbReference type="Proteomes" id="UP000612855">
    <property type="component" value="Unassembled WGS sequence"/>
</dbReference>
<evidence type="ECO:0000313" key="1">
    <source>
        <dbReference type="EMBL" id="GGE43449.1"/>
    </source>
</evidence>
<protein>
    <submittedName>
        <fullName evidence="1">Uncharacterized protein</fullName>
    </submittedName>
</protein>
<dbReference type="RefSeq" id="WP_188478962.1">
    <property type="nucleotide sequence ID" value="NZ_BMFJ01000002.1"/>
</dbReference>
<sequence>MTLPTVHTFYKSNISPELVSWQAKVFETLGIPLKQWLDDSASHHEWLNRIFRDDSLGEQVIVADIDAFPLSRAGFDRFLDMCTQYDVVGLAQVANHKDPSKIYAAPMFLGTTRSHYKAVGSPSMRRTDVGDVAQSLTDETLAAGKSVGLIYPGFCIDPKWPLWDKGVYGIGTFFGDMEFFHLFESRKKASFDLFCAVAEGVVNGRHDFARYLEIMEKVPAPKKKFLGLF</sequence>
<accession>A0A917AD42</accession>
<gene>
    <name evidence="1" type="ORF">GCM10011360_33470</name>
</gene>
<keyword evidence="2" id="KW-1185">Reference proteome</keyword>
<proteinExistence type="predicted"/>
<evidence type="ECO:0000313" key="2">
    <source>
        <dbReference type="Proteomes" id="UP000612855"/>
    </source>
</evidence>
<comment type="caution">
    <text evidence="1">The sequence shown here is derived from an EMBL/GenBank/DDBJ whole genome shotgun (WGS) entry which is preliminary data.</text>
</comment>